<evidence type="ECO:0000256" key="1">
    <source>
        <dbReference type="SAM" id="MobiDB-lite"/>
    </source>
</evidence>
<accession>A0A6G1DRG0</accession>
<organism evidence="2 3">
    <name type="scientific">Oryza meyeriana var. granulata</name>
    <dbReference type="NCBI Taxonomy" id="110450"/>
    <lineage>
        <taxon>Eukaryota</taxon>
        <taxon>Viridiplantae</taxon>
        <taxon>Streptophyta</taxon>
        <taxon>Embryophyta</taxon>
        <taxon>Tracheophyta</taxon>
        <taxon>Spermatophyta</taxon>
        <taxon>Magnoliopsida</taxon>
        <taxon>Liliopsida</taxon>
        <taxon>Poales</taxon>
        <taxon>Poaceae</taxon>
        <taxon>BOP clade</taxon>
        <taxon>Oryzoideae</taxon>
        <taxon>Oryzeae</taxon>
        <taxon>Oryzinae</taxon>
        <taxon>Oryza</taxon>
        <taxon>Oryza meyeriana</taxon>
    </lineage>
</organism>
<keyword evidence="3" id="KW-1185">Reference proteome</keyword>
<comment type="caution">
    <text evidence="2">The sequence shown here is derived from an EMBL/GenBank/DDBJ whole genome shotgun (WGS) entry which is preliminary data.</text>
</comment>
<dbReference type="EMBL" id="SPHZ02000006">
    <property type="protein sequence ID" value="KAF0914981.1"/>
    <property type="molecule type" value="Genomic_DNA"/>
</dbReference>
<dbReference type="AlphaFoldDB" id="A0A6G1DRG0"/>
<sequence length="99" mass="11148">MASTQPEPNKIIPLPRQPQAGRPHKICPSTRPRPHTATLDSRAPIRGAHLTSPYPRLTHSRRAPYPLLPRPATLQTRKLIAHTHSDRKYSRLLLVPPPP</sequence>
<protein>
    <submittedName>
        <fullName evidence="2">Uncharacterized protein</fullName>
    </submittedName>
</protein>
<dbReference type="Proteomes" id="UP000479710">
    <property type="component" value="Unassembled WGS sequence"/>
</dbReference>
<proteinExistence type="predicted"/>
<gene>
    <name evidence="2" type="ORF">E2562_033061</name>
</gene>
<evidence type="ECO:0000313" key="3">
    <source>
        <dbReference type="Proteomes" id="UP000479710"/>
    </source>
</evidence>
<evidence type="ECO:0000313" key="2">
    <source>
        <dbReference type="EMBL" id="KAF0914981.1"/>
    </source>
</evidence>
<reference evidence="2 3" key="1">
    <citation type="submission" date="2019-11" db="EMBL/GenBank/DDBJ databases">
        <title>Whole genome sequence of Oryza granulata.</title>
        <authorList>
            <person name="Li W."/>
        </authorList>
    </citation>
    <scope>NUCLEOTIDE SEQUENCE [LARGE SCALE GENOMIC DNA]</scope>
    <source>
        <strain evidence="3">cv. Menghai</strain>
        <tissue evidence="2">Leaf</tissue>
    </source>
</reference>
<name>A0A6G1DRG0_9ORYZ</name>
<feature type="region of interest" description="Disordered" evidence="1">
    <location>
        <begin position="1"/>
        <end position="68"/>
    </location>
</feature>